<keyword evidence="6" id="KW-1185">Reference proteome</keyword>
<keyword evidence="3" id="KW-0732">Signal</keyword>
<dbReference type="InterPro" id="IPR024134">
    <property type="entry name" value="SOD_Cu/Zn_/chaperone"/>
</dbReference>
<protein>
    <submittedName>
        <fullName evidence="5">Superoxide dismutase [Cu-Zn]</fullName>
    </submittedName>
</protein>
<name>A0ABQ6BTQ2_9NEIS</name>
<feature type="region of interest" description="Disordered" evidence="2">
    <location>
        <begin position="138"/>
        <end position="161"/>
    </location>
</feature>
<feature type="compositionally biased region" description="Basic and acidic residues" evidence="2">
    <location>
        <begin position="86"/>
        <end position="102"/>
    </location>
</feature>
<evidence type="ECO:0000256" key="1">
    <source>
        <dbReference type="ARBA" id="ARBA00010457"/>
    </source>
</evidence>
<dbReference type="InterPro" id="IPR018152">
    <property type="entry name" value="SOD_Cu/Zn_BS"/>
</dbReference>
<evidence type="ECO:0000256" key="3">
    <source>
        <dbReference type="SAM" id="SignalP"/>
    </source>
</evidence>
<dbReference type="InterPro" id="IPR036423">
    <property type="entry name" value="SOD-like_Cu/Zn_dom_sf"/>
</dbReference>
<sequence>MKPFFALLATALALPALAATPPSTTRLSPASGSQVRGSVQFSDTAEGLRVTGEITGLSPGAHGFHVHERGDCSAPDASSAGGHYNPDNHPHGDADPSRHHAGDLGNIEADADGRAKVDAIVPGLTTARLKGRGLVVHDQPDDLKTQPSGASGDRIACGVVR</sequence>
<feature type="domain" description="Superoxide dismutase copper/zinc binding" evidence="4">
    <location>
        <begin position="35"/>
        <end position="160"/>
    </location>
</feature>
<accession>A0ABQ6BTQ2</accession>
<feature type="chain" id="PRO_5045041178" evidence="3">
    <location>
        <begin position="19"/>
        <end position="161"/>
    </location>
</feature>
<feature type="region of interest" description="Disordered" evidence="2">
    <location>
        <begin position="59"/>
        <end position="110"/>
    </location>
</feature>
<comment type="caution">
    <text evidence="5">The sequence shown here is derived from an EMBL/GenBank/DDBJ whole genome shotgun (WGS) entry which is preliminary data.</text>
</comment>
<proteinExistence type="inferred from homology"/>
<dbReference type="EMBL" id="BSOZ01000021">
    <property type="protein sequence ID" value="GLS04580.1"/>
    <property type="molecule type" value="Genomic_DNA"/>
</dbReference>
<dbReference type="PROSITE" id="PS00087">
    <property type="entry name" value="SOD_CU_ZN_1"/>
    <property type="match status" value="1"/>
</dbReference>
<reference evidence="6" key="1">
    <citation type="journal article" date="2019" name="Int. J. Syst. Evol. Microbiol.">
        <title>The Global Catalogue of Microorganisms (GCM) 10K type strain sequencing project: providing services to taxonomists for standard genome sequencing and annotation.</title>
        <authorList>
            <consortium name="The Broad Institute Genomics Platform"/>
            <consortium name="The Broad Institute Genome Sequencing Center for Infectious Disease"/>
            <person name="Wu L."/>
            <person name="Ma J."/>
        </authorList>
    </citation>
    <scope>NUCLEOTIDE SEQUENCE [LARGE SCALE GENOMIC DNA]</scope>
    <source>
        <strain evidence="6">NBRC 104970</strain>
    </source>
</reference>
<evidence type="ECO:0000313" key="6">
    <source>
        <dbReference type="Proteomes" id="UP001156836"/>
    </source>
</evidence>
<dbReference type="InterPro" id="IPR001424">
    <property type="entry name" value="SOD_Cu_Zn_dom"/>
</dbReference>
<dbReference type="RefSeq" id="WP_018749163.1">
    <property type="nucleotide sequence ID" value="NZ_BSOZ01000021.1"/>
</dbReference>
<dbReference type="CDD" id="cd00305">
    <property type="entry name" value="Cu-Zn_Superoxide_Dismutase"/>
    <property type="match status" value="1"/>
</dbReference>
<organism evidence="5 6">
    <name type="scientific">Chitiniphilus shinanonensis</name>
    <dbReference type="NCBI Taxonomy" id="553088"/>
    <lineage>
        <taxon>Bacteria</taxon>
        <taxon>Pseudomonadati</taxon>
        <taxon>Pseudomonadota</taxon>
        <taxon>Betaproteobacteria</taxon>
        <taxon>Neisseriales</taxon>
        <taxon>Chitinibacteraceae</taxon>
        <taxon>Chitiniphilus</taxon>
    </lineage>
</organism>
<gene>
    <name evidence="5" type="primary">sodC2</name>
    <name evidence="5" type="ORF">GCM10007860_17270</name>
</gene>
<evidence type="ECO:0000256" key="2">
    <source>
        <dbReference type="SAM" id="MobiDB-lite"/>
    </source>
</evidence>
<evidence type="ECO:0000259" key="4">
    <source>
        <dbReference type="Pfam" id="PF00080"/>
    </source>
</evidence>
<feature type="signal peptide" evidence="3">
    <location>
        <begin position="1"/>
        <end position="18"/>
    </location>
</feature>
<comment type="similarity">
    <text evidence="1">Belongs to the Cu-Zn superoxide dismutase family.</text>
</comment>
<dbReference type="Pfam" id="PF00080">
    <property type="entry name" value="Sod_Cu"/>
    <property type="match status" value="1"/>
</dbReference>
<evidence type="ECO:0000313" key="5">
    <source>
        <dbReference type="EMBL" id="GLS04580.1"/>
    </source>
</evidence>
<dbReference type="SUPFAM" id="SSF49329">
    <property type="entry name" value="Cu,Zn superoxide dismutase-like"/>
    <property type="match status" value="1"/>
</dbReference>
<dbReference type="Gene3D" id="2.60.40.200">
    <property type="entry name" value="Superoxide dismutase, copper/zinc binding domain"/>
    <property type="match status" value="1"/>
</dbReference>
<dbReference type="Proteomes" id="UP001156836">
    <property type="component" value="Unassembled WGS sequence"/>
</dbReference>
<dbReference type="PANTHER" id="PTHR10003">
    <property type="entry name" value="SUPEROXIDE DISMUTASE CU-ZN -RELATED"/>
    <property type="match status" value="1"/>
</dbReference>